<dbReference type="Proteomes" id="UP000242715">
    <property type="component" value="Unassembled WGS sequence"/>
</dbReference>
<accession>A0A2Z6NH64</accession>
<reference evidence="3" key="1">
    <citation type="journal article" date="2017" name="Front. Plant Sci.">
        <title>Climate Clever Clovers: New Paradigm to Reduce the Environmental Footprint of Ruminants by Breeding Low Methanogenic Forages Utilizing Haplotype Variation.</title>
        <authorList>
            <person name="Kaur P."/>
            <person name="Appels R."/>
            <person name="Bayer P.E."/>
            <person name="Keeble-Gagnere G."/>
            <person name="Wang J."/>
            <person name="Hirakawa H."/>
            <person name="Shirasawa K."/>
            <person name="Vercoe P."/>
            <person name="Stefanova K."/>
            <person name="Durmic Z."/>
            <person name="Nichols P."/>
            <person name="Revell C."/>
            <person name="Isobe S.N."/>
            <person name="Edwards D."/>
            <person name="Erskine W."/>
        </authorList>
    </citation>
    <scope>NUCLEOTIDE SEQUENCE [LARGE SCALE GENOMIC DNA]</scope>
    <source>
        <strain evidence="3">cv. Daliak</strain>
    </source>
</reference>
<feature type="coiled-coil region" evidence="1">
    <location>
        <begin position="26"/>
        <end position="60"/>
    </location>
</feature>
<keyword evidence="3" id="KW-1185">Reference proteome</keyword>
<evidence type="ECO:0000256" key="1">
    <source>
        <dbReference type="SAM" id="Coils"/>
    </source>
</evidence>
<evidence type="ECO:0000313" key="3">
    <source>
        <dbReference type="Proteomes" id="UP000242715"/>
    </source>
</evidence>
<organism evidence="2 3">
    <name type="scientific">Trifolium subterraneum</name>
    <name type="common">Subterranean clover</name>
    <dbReference type="NCBI Taxonomy" id="3900"/>
    <lineage>
        <taxon>Eukaryota</taxon>
        <taxon>Viridiplantae</taxon>
        <taxon>Streptophyta</taxon>
        <taxon>Embryophyta</taxon>
        <taxon>Tracheophyta</taxon>
        <taxon>Spermatophyta</taxon>
        <taxon>Magnoliopsida</taxon>
        <taxon>eudicotyledons</taxon>
        <taxon>Gunneridae</taxon>
        <taxon>Pentapetalae</taxon>
        <taxon>rosids</taxon>
        <taxon>fabids</taxon>
        <taxon>Fabales</taxon>
        <taxon>Fabaceae</taxon>
        <taxon>Papilionoideae</taxon>
        <taxon>50 kb inversion clade</taxon>
        <taxon>NPAAA clade</taxon>
        <taxon>Hologalegina</taxon>
        <taxon>IRL clade</taxon>
        <taxon>Trifolieae</taxon>
        <taxon>Trifolium</taxon>
    </lineage>
</organism>
<sequence>MLTQRSNIRYEEIYLRAKRLKELVIDKTTQDQVNKLELRVRELEQEVTRQNSVIADMAEETKEAIRQLRFTIELRLTFIKHKRHGGYTVIVS</sequence>
<dbReference type="AlphaFoldDB" id="A0A2Z6NH64"/>
<dbReference type="EMBL" id="DF973855">
    <property type="protein sequence ID" value="GAU41283.1"/>
    <property type="molecule type" value="Genomic_DNA"/>
</dbReference>
<proteinExistence type="predicted"/>
<keyword evidence="1" id="KW-0175">Coiled coil</keyword>
<evidence type="ECO:0000313" key="2">
    <source>
        <dbReference type="EMBL" id="GAU41283.1"/>
    </source>
</evidence>
<protein>
    <submittedName>
        <fullName evidence="2">Uncharacterized protein</fullName>
    </submittedName>
</protein>
<gene>
    <name evidence="2" type="ORF">TSUD_349230</name>
</gene>
<name>A0A2Z6NH64_TRISU</name>